<feature type="transmembrane region" description="Helical" evidence="10">
    <location>
        <begin position="287"/>
        <end position="309"/>
    </location>
</feature>
<comment type="subcellular location">
    <subcellularLocation>
        <location evidence="1">Cell membrane</location>
        <topology evidence="1">Multi-pass membrane protein</topology>
    </subcellularLocation>
</comment>
<feature type="domain" description="ABC transporter" evidence="11">
    <location>
        <begin position="493"/>
        <end position="699"/>
    </location>
</feature>
<evidence type="ECO:0000256" key="8">
    <source>
        <dbReference type="ARBA" id="ARBA00023136"/>
    </source>
</evidence>
<dbReference type="Pfam" id="PF03412">
    <property type="entry name" value="Peptidase_C39"/>
    <property type="match status" value="1"/>
</dbReference>
<gene>
    <name evidence="14" type="ORF">AB6T85_06725</name>
</gene>
<dbReference type="InterPro" id="IPR033838">
    <property type="entry name" value="CvaB_peptidase"/>
</dbReference>
<organism evidence="14 15">
    <name type="scientific">Erwinia aeris</name>
    <dbReference type="NCBI Taxonomy" id="3239803"/>
    <lineage>
        <taxon>Bacteria</taxon>
        <taxon>Pseudomonadati</taxon>
        <taxon>Pseudomonadota</taxon>
        <taxon>Gammaproteobacteria</taxon>
        <taxon>Enterobacterales</taxon>
        <taxon>Erwiniaceae</taxon>
        <taxon>Erwinia</taxon>
    </lineage>
</organism>
<evidence type="ECO:0000256" key="1">
    <source>
        <dbReference type="ARBA" id="ARBA00004651"/>
    </source>
</evidence>
<dbReference type="Gene3D" id="1.20.1560.10">
    <property type="entry name" value="ABC transporter type 1, transmembrane domain"/>
    <property type="match status" value="1"/>
</dbReference>
<evidence type="ECO:0000256" key="5">
    <source>
        <dbReference type="ARBA" id="ARBA00022741"/>
    </source>
</evidence>
<keyword evidence="6" id="KW-0067">ATP-binding</keyword>
<reference evidence="14 15" key="1">
    <citation type="submission" date="2024-07" db="EMBL/GenBank/DDBJ databases">
        <authorList>
            <person name="Hebao G."/>
        </authorList>
    </citation>
    <scope>NUCLEOTIDE SEQUENCE [LARGE SCALE GENOMIC DNA]</scope>
    <source>
        <strain evidence="14 15">ACCC 02193</strain>
    </source>
</reference>
<dbReference type="PANTHER" id="PTHR24221:SF606">
    <property type="entry name" value="COLICIN V SECRETION-PROCESSING ATP-BINDING PROTEIN"/>
    <property type="match status" value="1"/>
</dbReference>
<protein>
    <recommendedName>
        <fullName evidence="3">ABC-type xenobiotic transporter</fullName>
        <ecNumber evidence="3">7.6.2.2</ecNumber>
    </recommendedName>
</protein>
<evidence type="ECO:0000259" key="12">
    <source>
        <dbReference type="PROSITE" id="PS50929"/>
    </source>
</evidence>
<evidence type="ECO:0000259" key="11">
    <source>
        <dbReference type="PROSITE" id="PS50893"/>
    </source>
</evidence>
<dbReference type="PROSITE" id="PS50929">
    <property type="entry name" value="ABC_TM1F"/>
    <property type="match status" value="1"/>
</dbReference>
<dbReference type="SUPFAM" id="SSF52540">
    <property type="entry name" value="P-loop containing nucleoside triphosphate hydrolases"/>
    <property type="match status" value="1"/>
</dbReference>
<dbReference type="EC" id="7.6.2.2" evidence="3"/>
<dbReference type="RefSeq" id="WP_253456004.1">
    <property type="nucleotide sequence ID" value="NZ_JBGFFX010000003.1"/>
</dbReference>
<dbReference type="Pfam" id="PF00664">
    <property type="entry name" value="ABC_membrane"/>
    <property type="match status" value="1"/>
</dbReference>
<feature type="transmembrane region" description="Helical" evidence="10">
    <location>
        <begin position="315"/>
        <end position="333"/>
    </location>
</feature>
<evidence type="ECO:0000256" key="2">
    <source>
        <dbReference type="ARBA" id="ARBA00006526"/>
    </source>
</evidence>
<dbReference type="InterPro" id="IPR005074">
    <property type="entry name" value="Peptidase_C39"/>
</dbReference>
<feature type="transmembrane region" description="Helical" evidence="10">
    <location>
        <begin position="176"/>
        <end position="194"/>
    </location>
</feature>
<evidence type="ECO:0000313" key="14">
    <source>
        <dbReference type="EMBL" id="MEY8770124.1"/>
    </source>
</evidence>
<dbReference type="InterPro" id="IPR039421">
    <property type="entry name" value="Type_1_exporter"/>
</dbReference>
<dbReference type="InterPro" id="IPR003593">
    <property type="entry name" value="AAA+_ATPase"/>
</dbReference>
<dbReference type="InterPro" id="IPR036640">
    <property type="entry name" value="ABC1_TM_sf"/>
</dbReference>
<dbReference type="Proteomes" id="UP001565243">
    <property type="component" value="Unassembled WGS sequence"/>
</dbReference>
<evidence type="ECO:0000256" key="7">
    <source>
        <dbReference type="ARBA" id="ARBA00022989"/>
    </source>
</evidence>
<keyword evidence="5" id="KW-0547">Nucleotide-binding</keyword>
<dbReference type="PANTHER" id="PTHR24221">
    <property type="entry name" value="ATP-BINDING CASSETTE SUB-FAMILY B"/>
    <property type="match status" value="1"/>
</dbReference>
<sequence>MTGKSLFEKINSKINFSLRRKVPKILQSESSECGLACLAMVSSYYGLNVDLFNLRQKFGVSTKGATLNLVAGIASQLQLKTRALSLDINEVGKLRTPCILHWDMNHFVVLVKVRHNSFVIHDPAFGRRVVGMKDMSNHFTGVALELWPDKEFHKETVKTRLRLLDLMKNINGLPGALLKIFALSVVIESINLLLPVGTQLVTDHVIQAHDYDLLTVICLGLIIFTLFKAFVSVIRAWTSIALGTLTDVQWKTTLFDHLMKLPLSFFEKRHLGDIQSRFSSLDAIRTTFTNSIVTGIIDTIMTIGLFAMMMVYGGWLVWVVMGFTLCYALMRLVTYRLYRQLSEEQIVKGAKSSSHFMETLYGISTVKSLGIDNIRSSHWLNLNIDATNTGIKITRFNMMFGGINTLVSTLDQVAILWLGASMVIDNNMTLGMFMAFNSYRGQFSQRAGSLIDLALSLRMLSLHNERISDLIFTEAEETVAPRAIFRPGEGIALNVKQVSYQYDALSKPIFTDLNIAVQPGESVAIVGPSGVGKTTLLKVMSGLLMPTSGEILAGGLDIHKIGLNNFRQSIACVLQDDRLFSGSIADNICGFSPDANRELIMACAVYSNIHHEIMSMPMGYETLIGELGAGISGGQKQRLFIARALYRRPSILFMDEATSHLDIENEKAINNAISSLKITRIIVAHRPSTIASADRVIEL</sequence>
<dbReference type="SMART" id="SM00382">
    <property type="entry name" value="AAA"/>
    <property type="match status" value="1"/>
</dbReference>
<evidence type="ECO:0000313" key="15">
    <source>
        <dbReference type="Proteomes" id="UP001565243"/>
    </source>
</evidence>
<comment type="caution">
    <text evidence="14">The sequence shown here is derived from an EMBL/GenBank/DDBJ whole genome shotgun (WGS) entry which is preliminary data.</text>
</comment>
<dbReference type="InterPro" id="IPR003439">
    <property type="entry name" value="ABC_transporter-like_ATP-bd"/>
</dbReference>
<keyword evidence="7 10" id="KW-1133">Transmembrane helix</keyword>
<feature type="transmembrane region" description="Helical" evidence="10">
    <location>
        <begin position="214"/>
        <end position="234"/>
    </location>
</feature>
<evidence type="ECO:0000256" key="3">
    <source>
        <dbReference type="ARBA" id="ARBA00012191"/>
    </source>
</evidence>
<keyword evidence="8 10" id="KW-0472">Membrane</keyword>
<dbReference type="EMBL" id="JBGFFX010000003">
    <property type="protein sequence ID" value="MEY8770124.1"/>
    <property type="molecule type" value="Genomic_DNA"/>
</dbReference>
<dbReference type="CDD" id="cd03246">
    <property type="entry name" value="ABCC_Protease_Secretion"/>
    <property type="match status" value="1"/>
</dbReference>
<dbReference type="SUPFAM" id="SSF90123">
    <property type="entry name" value="ABC transporter transmembrane region"/>
    <property type="match status" value="1"/>
</dbReference>
<comment type="similarity">
    <text evidence="2">Belongs to the ABC transporter superfamily. Drug exporter-2 (TC 3.A.1.117) family.</text>
</comment>
<dbReference type="InterPro" id="IPR011527">
    <property type="entry name" value="ABC1_TM_dom"/>
</dbReference>
<evidence type="ECO:0000256" key="6">
    <source>
        <dbReference type="ARBA" id="ARBA00022840"/>
    </source>
</evidence>
<dbReference type="Gene3D" id="3.90.70.10">
    <property type="entry name" value="Cysteine proteinases"/>
    <property type="match status" value="1"/>
</dbReference>
<dbReference type="CDD" id="cd18567">
    <property type="entry name" value="ABC_6TM_CvaB_RaxB_like"/>
    <property type="match status" value="1"/>
</dbReference>
<evidence type="ECO:0000256" key="9">
    <source>
        <dbReference type="ARBA" id="ARBA00034018"/>
    </source>
</evidence>
<keyword evidence="4 10" id="KW-0812">Transmembrane</keyword>
<dbReference type="PROSITE" id="PS50990">
    <property type="entry name" value="PEPTIDASE_C39"/>
    <property type="match status" value="1"/>
</dbReference>
<feature type="domain" description="ABC transmembrane type-1" evidence="12">
    <location>
        <begin position="180"/>
        <end position="459"/>
    </location>
</feature>
<proteinExistence type="inferred from homology"/>
<accession>A0ABV4E5G2</accession>
<dbReference type="PROSITE" id="PS50893">
    <property type="entry name" value="ABC_TRANSPORTER_2"/>
    <property type="match status" value="1"/>
</dbReference>
<dbReference type="Pfam" id="PF00005">
    <property type="entry name" value="ABC_tran"/>
    <property type="match status" value="1"/>
</dbReference>
<evidence type="ECO:0000256" key="10">
    <source>
        <dbReference type="SAM" id="Phobius"/>
    </source>
</evidence>
<dbReference type="PROSITE" id="PS00211">
    <property type="entry name" value="ABC_TRANSPORTER_1"/>
    <property type="match status" value="1"/>
</dbReference>
<keyword evidence="15" id="KW-1185">Reference proteome</keyword>
<dbReference type="InterPro" id="IPR027417">
    <property type="entry name" value="P-loop_NTPase"/>
</dbReference>
<evidence type="ECO:0000259" key="13">
    <source>
        <dbReference type="PROSITE" id="PS50990"/>
    </source>
</evidence>
<dbReference type="InterPro" id="IPR017871">
    <property type="entry name" value="ABC_transporter-like_CS"/>
</dbReference>
<feature type="domain" description="Peptidase C39" evidence="13">
    <location>
        <begin position="27"/>
        <end position="146"/>
    </location>
</feature>
<dbReference type="Gene3D" id="3.40.50.300">
    <property type="entry name" value="P-loop containing nucleotide triphosphate hydrolases"/>
    <property type="match status" value="1"/>
</dbReference>
<comment type="catalytic activity">
    <reaction evidence="9">
        <text>ATP + H2O + xenobioticSide 1 = ADP + phosphate + xenobioticSide 2.</text>
        <dbReference type="EC" id="7.6.2.2"/>
    </reaction>
</comment>
<name>A0ABV4E5G2_9GAMM</name>
<evidence type="ECO:0000256" key="4">
    <source>
        <dbReference type="ARBA" id="ARBA00022692"/>
    </source>
</evidence>
<dbReference type="CDD" id="cd02419">
    <property type="entry name" value="Peptidase_C39C"/>
    <property type="match status" value="1"/>
</dbReference>